<evidence type="ECO:0000313" key="2">
    <source>
        <dbReference type="Proteomes" id="UP000240509"/>
    </source>
</evidence>
<comment type="caution">
    <text evidence="1">The sequence shown here is derived from an EMBL/GenBank/DDBJ whole genome shotgun (WGS) entry which is preliminary data.</text>
</comment>
<evidence type="ECO:0000313" key="1">
    <source>
        <dbReference type="EMBL" id="PTL40192.1"/>
    </source>
</evidence>
<keyword evidence="2" id="KW-1185">Reference proteome</keyword>
<organism evidence="1 2">
    <name type="scientific">Alkalicoccus saliphilus</name>
    <dbReference type="NCBI Taxonomy" id="200989"/>
    <lineage>
        <taxon>Bacteria</taxon>
        <taxon>Bacillati</taxon>
        <taxon>Bacillota</taxon>
        <taxon>Bacilli</taxon>
        <taxon>Bacillales</taxon>
        <taxon>Bacillaceae</taxon>
        <taxon>Alkalicoccus</taxon>
    </lineage>
</organism>
<reference evidence="1 2" key="1">
    <citation type="submission" date="2018-03" db="EMBL/GenBank/DDBJ databases">
        <title>Alkalicoccus saliphilus sp. nov., isolated from a mineral pool.</title>
        <authorList>
            <person name="Zhao B."/>
        </authorList>
    </citation>
    <scope>NUCLEOTIDE SEQUENCE [LARGE SCALE GENOMIC DNA]</scope>
    <source>
        <strain evidence="1 2">6AG</strain>
    </source>
</reference>
<name>A0A2T4U9X8_9BACI</name>
<protein>
    <submittedName>
        <fullName evidence="1">Uncharacterized protein</fullName>
    </submittedName>
</protein>
<dbReference type="OrthoDB" id="2453421at2"/>
<dbReference type="Proteomes" id="UP000240509">
    <property type="component" value="Unassembled WGS sequence"/>
</dbReference>
<sequence length="83" mass="10119">MELLDWSYGRRYQIKAVFSKFPNSMVIFRSFPSYYFIYTVRWSDEDPVVRRSDLEKMERLLNDMLGLLDHYEGRRAARIQSEK</sequence>
<proteinExistence type="predicted"/>
<dbReference type="EMBL" id="PZJJ01000002">
    <property type="protein sequence ID" value="PTL40192.1"/>
    <property type="molecule type" value="Genomic_DNA"/>
</dbReference>
<dbReference type="AlphaFoldDB" id="A0A2T4U9X8"/>
<accession>A0A2T4U9X8</accession>
<gene>
    <name evidence="1" type="ORF">C6Y45_02085</name>
</gene>